<name>A0A0S4M5W5_9BURK</name>
<proteinExistence type="predicted"/>
<evidence type="ECO:0000313" key="1">
    <source>
        <dbReference type="EMBL" id="CUT18122.1"/>
    </source>
</evidence>
<dbReference type="AlphaFoldDB" id="A0A0S4M5W5"/>
<evidence type="ECO:0000313" key="2">
    <source>
        <dbReference type="Proteomes" id="UP000198651"/>
    </source>
</evidence>
<reference evidence="2" key="1">
    <citation type="submission" date="2015-11" db="EMBL/GenBank/DDBJ databases">
        <authorList>
            <person name="Seth-Smith H.M.B."/>
        </authorList>
    </citation>
    <scope>NUCLEOTIDE SEQUENCE [LARGE SCALE GENOMIC DNA]</scope>
    <source>
        <strain evidence="2">2013Ark11</strain>
    </source>
</reference>
<keyword evidence="2" id="KW-1185">Reference proteome</keyword>
<gene>
    <name evidence="1" type="ORF">Ark11_1318</name>
</gene>
<protein>
    <submittedName>
        <fullName evidence="1">Uncharacterized protein</fullName>
    </submittedName>
</protein>
<dbReference type="RefSeq" id="WP_092490607.1">
    <property type="nucleotide sequence ID" value="NZ_LN906597.1"/>
</dbReference>
<sequence>MINPYVATPSYESYYLQKEAKEDENDTPSGANMDKLLSTIKCNRLIREQYYGCGYTCDIEPVPIRDIRLTYDYKKWKSKINGEFKLVVDSFLFSFARKLNKKNYGSFAEKKFFLSVISREISIAYPFKMISDLMTNFIENKVVKTVTRYSQKKIKYISNSKSKNYDCLTEIIQQKAIKTILKENNKLELINNISTAITDFHKKQFIEEKLIHYLNVHDIEVKPFIMAFLDLYRSHLAENYDHMISKFVEIFEDLEYDKECCMSLAFDGFFGEMIIHNRACILNSIVRDSINCSKELIRKSISSKRDEISKGNKQKEGWYKILYDDFKTIVSKSKKKLGENIVDCLKQNDTVIFEDNKVCICNEKSIERISHYAAKYSMKNLTLFIKQITHLDISK</sequence>
<dbReference type="Proteomes" id="UP000198651">
    <property type="component" value="Chromosome I"/>
</dbReference>
<dbReference type="EMBL" id="LN906597">
    <property type="protein sequence ID" value="CUT18122.1"/>
    <property type="molecule type" value="Genomic_DNA"/>
</dbReference>
<organism evidence="1 2">
    <name type="scientific">Candidatus Ichthyocystis hellenicum</name>
    <dbReference type="NCBI Taxonomy" id="1561003"/>
    <lineage>
        <taxon>Bacteria</taxon>
        <taxon>Pseudomonadati</taxon>
        <taxon>Pseudomonadota</taxon>
        <taxon>Betaproteobacteria</taxon>
        <taxon>Burkholderiales</taxon>
        <taxon>Candidatus Ichthyocystis</taxon>
    </lineage>
</organism>
<accession>A0A0S4M5W5</accession>